<evidence type="ECO:0000259" key="1">
    <source>
        <dbReference type="Pfam" id="PF12705"/>
    </source>
</evidence>
<reference evidence="2 3" key="1">
    <citation type="journal article" date="2021" name="Environ. Microbiol.">
        <title>New insights into the diversity and evolution of the archaeal mobilome from three complete genomes of Saccharolobus shibatae.</title>
        <authorList>
            <person name="Medvedeva S."/>
            <person name="Brandt D."/>
            <person name="Cvirkaite-Krupovic V."/>
            <person name="Liu Y."/>
            <person name="Severinov K."/>
            <person name="Ishino S."/>
            <person name="Ishino Y."/>
            <person name="Prangishvili D."/>
            <person name="Kalinowski J."/>
            <person name="Krupovic M."/>
        </authorList>
    </citation>
    <scope>NUCLEOTIDE SEQUENCE [LARGE SCALE GENOMIC DNA]</scope>
    <source>
        <strain evidence="2 3">S38A</strain>
    </source>
</reference>
<name>A0A8F5BY50_9CREN</name>
<proteinExistence type="predicted"/>
<dbReference type="RefSeq" id="WP_218259057.1">
    <property type="nucleotide sequence ID" value="NZ_CP077713.1"/>
</dbReference>
<dbReference type="Proteomes" id="UP000694036">
    <property type="component" value="Chromosome"/>
</dbReference>
<sequence>MKKNLCKENIDILLRSSGHIAKVTNIATGVGYCIYKAKLQAFIGVRDFVVFNTPGKGTDIHKLLGLVSIEMFNQHNPLSLSEIKKLIEKTYDNNVDLFAEREQRDYYVELAYDMLTSLQNALLNKIYPILNTSFGKLFPVIEQQFHDYEYHILGVPDLILEDKENKKAIVVEWKTYDEPIYDTEKAQVIAYSLLEARRLGYSGKDAVNAITGEWDDTQKTIKDVKVLPLIIRPGIREGRKLTLQPHPILLSNTKEKFIEFRKLVSKVIVVAGYLTLQLVNPKVFGINEKEVKEYCKLKIRDKEYSTLRLIPLGLRKGNPAKRDKFPCRSGNKQICTLIDACGFYLGQYKRTPFDIVMWALRYYTVGSKESTSIIFKVIYELFRKHRREDVIKNLKNGNGYEWTFGVGSPVKLQSKKKQRIIIYKDNRIFQQIRIDVIDEIDDLNNFVIYRKIRDYEKNDEKLRVIREGKPVMLFLNDGSRIPSLSLNLTARVDKVEIDNDLVKYYINIPSSAFRYSINLIKKYIEKHQELVRDSLLVETGVDLTSRELMTLDTIQRTLRDDSQEVKEKIRKKINRREEAEKIANRIVNDLERENDYGWNLYQTIDDILPKLISKLSKPSD</sequence>
<feature type="domain" description="PD-(D/E)XK endonuclease-like" evidence="1">
    <location>
        <begin position="33"/>
        <end position="204"/>
    </location>
</feature>
<organism evidence="2 3">
    <name type="scientific">Saccharolobus shibatae</name>
    <dbReference type="NCBI Taxonomy" id="2286"/>
    <lineage>
        <taxon>Archaea</taxon>
        <taxon>Thermoproteota</taxon>
        <taxon>Thermoprotei</taxon>
        <taxon>Sulfolobales</taxon>
        <taxon>Sulfolobaceae</taxon>
        <taxon>Saccharolobus</taxon>
    </lineage>
</organism>
<gene>
    <name evidence="2" type="ORF">J5U22_00169</name>
</gene>
<evidence type="ECO:0000313" key="2">
    <source>
        <dbReference type="EMBL" id="QXJ33627.1"/>
    </source>
</evidence>
<dbReference type="InterPro" id="IPR038726">
    <property type="entry name" value="PDDEXK_AddAB-type"/>
</dbReference>
<dbReference type="AlphaFoldDB" id="A0A8F5BY50"/>
<protein>
    <submittedName>
        <fullName evidence="2">Cas4-like/Csa1-like nuclease</fullName>
    </submittedName>
</protein>
<accession>A0A8F5BY50</accession>
<dbReference type="GeneID" id="65555630"/>
<dbReference type="EMBL" id="CP077713">
    <property type="protein sequence ID" value="QXJ33627.1"/>
    <property type="molecule type" value="Genomic_DNA"/>
</dbReference>
<dbReference type="Pfam" id="PF12705">
    <property type="entry name" value="PDDEXK_1"/>
    <property type="match status" value="1"/>
</dbReference>
<evidence type="ECO:0000313" key="3">
    <source>
        <dbReference type="Proteomes" id="UP000694036"/>
    </source>
</evidence>
<keyword evidence="3" id="KW-1185">Reference proteome</keyword>